<evidence type="ECO:0000313" key="2">
    <source>
        <dbReference type="Proteomes" id="UP000000393"/>
    </source>
</evidence>
<dbReference type="EMBL" id="CP002086">
    <property type="protein sequence ID" value="ADJ27830.1"/>
    <property type="molecule type" value="Genomic_DNA"/>
</dbReference>
<dbReference type="KEGG" id="nwa:Nwat_0884"/>
<sequence length="78" mass="7923">MPYTIRNIIFSFFGVFSALIVAAPSFAVPLTVSYGAIIGFDPTATVGTGGENAQTLIDELFGTGIGSTGLVSVTGSFA</sequence>
<keyword evidence="2" id="KW-1185">Reference proteome</keyword>
<gene>
    <name evidence="1" type="ordered locus">Nwat_0884</name>
</gene>
<reference evidence="1 2" key="1">
    <citation type="submission" date="2010-06" db="EMBL/GenBank/DDBJ databases">
        <title>Complete sequence of chromosome of Nitrosococcus watsoni C-113.</title>
        <authorList>
            <consortium name="US DOE Joint Genome Institute"/>
            <person name="Lucas S."/>
            <person name="Copeland A."/>
            <person name="Lapidus A."/>
            <person name="Cheng J.-F."/>
            <person name="Bruce D."/>
            <person name="Goodwin L."/>
            <person name="Pitluck S."/>
            <person name="Malfatti S.A."/>
            <person name="Chain P.S.G."/>
            <person name="Land M."/>
            <person name="Hauser L."/>
            <person name="Kyrpides N."/>
            <person name="Ivanova N."/>
            <person name="Cambell M.A."/>
            <person name="Heidelberg J.F."/>
            <person name="Klotz M.G."/>
            <person name="Woyke T."/>
        </authorList>
    </citation>
    <scope>NUCLEOTIDE SEQUENCE [LARGE SCALE GENOMIC DNA]</scope>
    <source>
        <strain evidence="1 2">C-113</strain>
    </source>
</reference>
<organism evidence="1 2">
    <name type="scientific">Nitrosococcus watsoni (strain C-113)</name>
    <dbReference type="NCBI Taxonomy" id="105559"/>
    <lineage>
        <taxon>Bacteria</taxon>
        <taxon>Pseudomonadati</taxon>
        <taxon>Pseudomonadota</taxon>
        <taxon>Gammaproteobacteria</taxon>
        <taxon>Chromatiales</taxon>
        <taxon>Chromatiaceae</taxon>
        <taxon>Nitrosococcus</taxon>
    </lineage>
</organism>
<evidence type="ECO:0000313" key="1">
    <source>
        <dbReference type="EMBL" id="ADJ27830.1"/>
    </source>
</evidence>
<name>D8K4D3_NITWC</name>
<accession>D8K4D3</accession>
<dbReference type="Proteomes" id="UP000000393">
    <property type="component" value="Chromosome"/>
</dbReference>
<protein>
    <submittedName>
        <fullName evidence="1">Uncharacterized protein</fullName>
    </submittedName>
</protein>
<dbReference type="RefSeq" id="WP_013219933.1">
    <property type="nucleotide sequence ID" value="NC_014315.1"/>
</dbReference>
<dbReference type="AlphaFoldDB" id="D8K4D3"/>
<dbReference type="STRING" id="105559.Nwat_0884"/>
<dbReference type="HOGENOM" id="CLU_2618440_0_0_6"/>
<proteinExistence type="predicted"/>